<evidence type="ECO:0000256" key="4">
    <source>
        <dbReference type="ARBA" id="ARBA00022741"/>
    </source>
</evidence>
<evidence type="ECO:0000256" key="2">
    <source>
        <dbReference type="ARBA" id="ARBA00022598"/>
    </source>
</evidence>
<comment type="cofactor">
    <cofactor evidence="1">
        <name>Zn(2+)</name>
        <dbReference type="ChEBI" id="CHEBI:29105"/>
    </cofactor>
</comment>
<evidence type="ECO:0000313" key="11">
    <source>
        <dbReference type="Proteomes" id="UP001160483"/>
    </source>
</evidence>
<evidence type="ECO:0000256" key="1">
    <source>
        <dbReference type="ARBA" id="ARBA00001947"/>
    </source>
</evidence>
<evidence type="ECO:0000256" key="6">
    <source>
        <dbReference type="ARBA" id="ARBA00022840"/>
    </source>
</evidence>
<keyword evidence="2" id="KW-0436">Ligase</keyword>
<proteinExistence type="predicted"/>
<dbReference type="SUPFAM" id="SSF47323">
    <property type="entry name" value="Anticodon-binding domain of a subclass of class I aminoacyl-tRNA synthetases"/>
    <property type="match status" value="1"/>
</dbReference>
<dbReference type="AlphaFoldDB" id="A0AAU9KRX0"/>
<keyword evidence="3" id="KW-0479">Metal-binding</keyword>
<dbReference type="SUPFAM" id="SSF52374">
    <property type="entry name" value="Nucleotidylyl transferase"/>
    <property type="match status" value="1"/>
</dbReference>
<evidence type="ECO:0000313" key="10">
    <source>
        <dbReference type="Proteomes" id="UP001158986"/>
    </source>
</evidence>
<dbReference type="EMBL" id="CAKLCB010000093">
    <property type="protein sequence ID" value="CAH0514976.1"/>
    <property type="molecule type" value="Genomic_DNA"/>
</dbReference>
<dbReference type="Pfam" id="PF01406">
    <property type="entry name" value="tRNA-synt_1e"/>
    <property type="match status" value="1"/>
</dbReference>
<evidence type="ECO:0000256" key="5">
    <source>
        <dbReference type="ARBA" id="ARBA00022833"/>
    </source>
</evidence>
<dbReference type="GO" id="GO:0004817">
    <property type="term" value="F:cysteine-tRNA ligase activity"/>
    <property type="evidence" value="ECO:0007669"/>
    <property type="project" value="TreeGrafter"/>
</dbReference>
<comment type="caution">
    <text evidence="8">The sequence shown here is derived from an EMBL/GenBank/DDBJ whole genome shotgun (WGS) entry which is preliminary data.</text>
</comment>
<feature type="domain" description="tRNA synthetases class I catalytic" evidence="7">
    <location>
        <begin position="3"/>
        <end position="274"/>
    </location>
</feature>
<dbReference type="GO" id="GO:0005524">
    <property type="term" value="F:ATP binding"/>
    <property type="evidence" value="ECO:0007669"/>
    <property type="project" value="UniProtKB-KW"/>
</dbReference>
<accession>A0AAU9KRX0</accession>
<keyword evidence="4" id="KW-0547">Nucleotide-binding</keyword>
<name>A0AAU9KRX0_9STRA</name>
<keyword evidence="5" id="KW-0862">Zinc</keyword>
<dbReference type="PANTHER" id="PTHR10890">
    <property type="entry name" value="CYSTEINYL-TRNA SYNTHETASE"/>
    <property type="match status" value="1"/>
</dbReference>
<dbReference type="PANTHER" id="PTHR10890:SF3">
    <property type="entry name" value="CYSTEINE--TRNA LIGASE, CYTOPLASMIC"/>
    <property type="match status" value="1"/>
</dbReference>
<dbReference type="PRINTS" id="PR00983">
    <property type="entry name" value="TRNASYNTHCYS"/>
</dbReference>
<evidence type="ECO:0000313" key="9">
    <source>
        <dbReference type="EMBL" id="CAH0514976.1"/>
    </source>
</evidence>
<dbReference type="InterPro" id="IPR032678">
    <property type="entry name" value="tRNA-synt_1_cat_dom"/>
</dbReference>
<dbReference type="Gene3D" id="1.20.120.1910">
    <property type="entry name" value="Cysteine-tRNA ligase, C-terminal anti-codon recognition domain"/>
    <property type="match status" value="1"/>
</dbReference>
<dbReference type="InterPro" id="IPR014729">
    <property type="entry name" value="Rossmann-like_a/b/a_fold"/>
</dbReference>
<evidence type="ECO:0000313" key="8">
    <source>
        <dbReference type="EMBL" id="CAH0476554.1"/>
    </source>
</evidence>
<dbReference type="GO" id="GO:0046872">
    <property type="term" value="F:metal ion binding"/>
    <property type="evidence" value="ECO:0007669"/>
    <property type="project" value="UniProtKB-KW"/>
</dbReference>
<gene>
    <name evidence="9" type="ORF">PBS001_LOCUS1708</name>
    <name evidence="8" type="ORF">PBS003_LOCUS3329</name>
</gene>
<dbReference type="GO" id="GO:0006423">
    <property type="term" value="P:cysteinyl-tRNA aminoacylation"/>
    <property type="evidence" value="ECO:0007669"/>
    <property type="project" value="TreeGrafter"/>
</dbReference>
<evidence type="ECO:0000256" key="3">
    <source>
        <dbReference type="ARBA" id="ARBA00022723"/>
    </source>
</evidence>
<dbReference type="EMBL" id="CAKKTJ010000157">
    <property type="protein sequence ID" value="CAH0476554.1"/>
    <property type="molecule type" value="Genomic_DNA"/>
</dbReference>
<dbReference type="InterPro" id="IPR009080">
    <property type="entry name" value="tRNAsynth_Ia_anticodon-bd"/>
</dbReference>
<dbReference type="Gene3D" id="3.40.50.620">
    <property type="entry name" value="HUPs"/>
    <property type="match status" value="1"/>
</dbReference>
<reference evidence="8 10" key="1">
    <citation type="submission" date="2021-11" db="EMBL/GenBank/DDBJ databases">
        <authorList>
            <person name="Islam A."/>
            <person name="Islam S."/>
            <person name="Flora M.S."/>
            <person name="Rahman M."/>
            <person name="Ziaur R.M."/>
            <person name="Epstein J.H."/>
            <person name="Hassan M."/>
            <person name="Klassen M."/>
            <person name="Woodard K."/>
            <person name="Webb A."/>
            <person name="Webby R.J."/>
            <person name="El Zowalaty M.E."/>
        </authorList>
    </citation>
    <scope>NUCLEOTIDE SEQUENCE</scope>
    <source>
        <strain evidence="9">Pbs1</strain>
        <strain evidence="8">Pbs3</strain>
    </source>
</reference>
<sequence>MGVTDIDDKILKRAKEQNVSFQTLAREQEMQFFQDMAKLYVKPPTVITRVSEHLPEIVKYVEEIEKKGFAYKATDGSGVYFSTQKLGKGYGKLDPRRQTLDDAEMKAEAMVVMDERQIMEEEEEDKVKKDPKDFALWKTALNVDEPAWQSPWGMGRPGWHIECSAMTHHVLGDRLDVHTGGVDLRFPHHNNEIAQCEAHNYGPQCEHDKEWCKHFVHFGHLYIRGRKMSKSLKNFISVKDFLNDGHTADHFRLICLQFKYRSNLIYSEDRVRDAEVVITRLRCFFRNVMAYGSNRDICSSDTKIKGIKSKRCEKQDLEVLDALFTTQAQVDEGLLDDLDTPRALSLVLNLISRGNTYLLAHRGDDQAPEEVLIALTSYVLEVLDLFGLEGLHAEFSAMMRRRFTVSVKKQQLNERDELVSRDEQEALLYSLIKFRAAVREEALRDLNQSGNMRILALCDTLRNEELPQLGIQVEDLAPGSSVFKLLSLEEREAVRRVESDEQEIKTDGEAALELRNKQQELEMLMQIAPSDLFRKSPEFADRFNMFDTNGFPTLENGEPIKKSQRKKLAKKLAKYEKSYMKYWKTRDNGQ</sequence>
<evidence type="ECO:0000259" key="7">
    <source>
        <dbReference type="Pfam" id="PF01406"/>
    </source>
</evidence>
<protein>
    <recommendedName>
        <fullName evidence="7">tRNA synthetases class I catalytic domain-containing protein</fullName>
    </recommendedName>
</protein>
<dbReference type="GO" id="GO:0005737">
    <property type="term" value="C:cytoplasm"/>
    <property type="evidence" value="ECO:0007669"/>
    <property type="project" value="TreeGrafter"/>
</dbReference>
<keyword evidence="10" id="KW-1185">Reference proteome</keyword>
<keyword evidence="6" id="KW-0067">ATP-binding</keyword>
<organism evidence="8 11">
    <name type="scientific">Peronospora belbahrii</name>
    <dbReference type="NCBI Taxonomy" id="622444"/>
    <lineage>
        <taxon>Eukaryota</taxon>
        <taxon>Sar</taxon>
        <taxon>Stramenopiles</taxon>
        <taxon>Oomycota</taxon>
        <taxon>Peronosporomycetes</taxon>
        <taxon>Peronosporales</taxon>
        <taxon>Peronosporaceae</taxon>
        <taxon>Peronospora</taxon>
    </lineage>
</organism>
<dbReference type="Proteomes" id="UP001160483">
    <property type="component" value="Unassembled WGS sequence"/>
</dbReference>
<dbReference type="Proteomes" id="UP001158986">
    <property type="component" value="Unassembled WGS sequence"/>
</dbReference>
<dbReference type="InterPro" id="IPR024909">
    <property type="entry name" value="Cys-tRNA/MSH_ligase"/>
</dbReference>